<dbReference type="AlphaFoldDB" id="A0A1G4BB42"/>
<organism evidence="3 4">
    <name type="scientific">Colletotrichum orchidophilum</name>
    <dbReference type="NCBI Taxonomy" id="1209926"/>
    <lineage>
        <taxon>Eukaryota</taxon>
        <taxon>Fungi</taxon>
        <taxon>Dikarya</taxon>
        <taxon>Ascomycota</taxon>
        <taxon>Pezizomycotina</taxon>
        <taxon>Sordariomycetes</taxon>
        <taxon>Hypocreomycetidae</taxon>
        <taxon>Glomerellales</taxon>
        <taxon>Glomerellaceae</taxon>
        <taxon>Colletotrichum</taxon>
    </lineage>
</organism>
<proteinExistence type="predicted"/>
<dbReference type="GeneID" id="34559285"/>
<feature type="coiled-coil region" evidence="1">
    <location>
        <begin position="559"/>
        <end position="611"/>
    </location>
</feature>
<evidence type="ECO:0000256" key="2">
    <source>
        <dbReference type="SAM" id="MobiDB-lite"/>
    </source>
</evidence>
<feature type="region of interest" description="Disordered" evidence="2">
    <location>
        <begin position="624"/>
        <end position="645"/>
    </location>
</feature>
<evidence type="ECO:0000313" key="4">
    <source>
        <dbReference type="Proteomes" id="UP000176998"/>
    </source>
</evidence>
<feature type="compositionally biased region" description="Polar residues" evidence="2">
    <location>
        <begin position="635"/>
        <end position="645"/>
    </location>
</feature>
<dbReference type="RefSeq" id="XP_022475661.1">
    <property type="nucleotide sequence ID" value="XM_022617775.1"/>
</dbReference>
<feature type="compositionally biased region" description="Basic residues" evidence="2">
    <location>
        <begin position="403"/>
        <end position="414"/>
    </location>
</feature>
<feature type="region of interest" description="Disordered" evidence="2">
    <location>
        <begin position="1"/>
        <end position="45"/>
    </location>
</feature>
<dbReference type="Pfam" id="PF20529">
    <property type="entry name" value="DUF6744"/>
    <property type="match status" value="1"/>
</dbReference>
<name>A0A1G4BB42_9PEZI</name>
<dbReference type="STRING" id="1209926.A0A1G4BB42"/>
<feature type="compositionally biased region" description="Basic and acidic residues" evidence="2">
    <location>
        <begin position="356"/>
        <end position="371"/>
    </location>
</feature>
<dbReference type="InterPro" id="IPR046632">
    <property type="entry name" value="DUF6744"/>
</dbReference>
<feature type="region of interest" description="Disordered" evidence="2">
    <location>
        <begin position="318"/>
        <end position="371"/>
    </location>
</feature>
<gene>
    <name evidence="3" type="ORF">CORC01_06133</name>
</gene>
<evidence type="ECO:0000256" key="1">
    <source>
        <dbReference type="SAM" id="Coils"/>
    </source>
</evidence>
<dbReference type="OrthoDB" id="4840001at2759"/>
<keyword evidence="4" id="KW-1185">Reference proteome</keyword>
<protein>
    <submittedName>
        <fullName evidence="3">Uncharacterized protein</fullName>
    </submittedName>
</protein>
<dbReference type="EMBL" id="MJBS01000045">
    <property type="protein sequence ID" value="OHE98512.1"/>
    <property type="molecule type" value="Genomic_DNA"/>
</dbReference>
<keyword evidence="1" id="KW-0175">Coiled coil</keyword>
<dbReference type="Proteomes" id="UP000176998">
    <property type="component" value="Unassembled WGS sequence"/>
</dbReference>
<reference evidence="3 4" key="1">
    <citation type="submission" date="2016-09" db="EMBL/GenBank/DDBJ databases">
        <authorList>
            <person name="Capua I."/>
            <person name="De Benedictis P."/>
            <person name="Joannis T."/>
            <person name="Lombin L.H."/>
            <person name="Cattoli G."/>
        </authorList>
    </citation>
    <scope>NUCLEOTIDE SEQUENCE [LARGE SCALE GENOMIC DNA]</scope>
    <source>
        <strain evidence="3 4">IMI 309357</strain>
    </source>
</reference>
<evidence type="ECO:0000313" key="3">
    <source>
        <dbReference type="EMBL" id="OHE98512.1"/>
    </source>
</evidence>
<feature type="region of interest" description="Disordered" evidence="2">
    <location>
        <begin position="383"/>
        <end position="459"/>
    </location>
</feature>
<comment type="caution">
    <text evidence="3">The sequence shown here is derived from an EMBL/GenBank/DDBJ whole genome shotgun (WGS) entry which is preliminary data.</text>
</comment>
<feature type="compositionally biased region" description="Low complexity" evidence="2">
    <location>
        <begin position="383"/>
        <end position="393"/>
    </location>
</feature>
<feature type="compositionally biased region" description="Low complexity" evidence="2">
    <location>
        <begin position="439"/>
        <end position="453"/>
    </location>
</feature>
<feature type="compositionally biased region" description="Low complexity" evidence="2">
    <location>
        <begin position="335"/>
        <end position="350"/>
    </location>
</feature>
<accession>A0A1G4BB42</accession>
<sequence>MSLPSRKRPADVLSEDEDDRDTPQRSTNGFKRGVSASSKAPKRSKLTTIRYSEDVAKQAIRREIVHTPALSYMYDDIMHTVTTTRQTEGCQLSSNTYYSTTKSCLRNKDQVEIVDLMRYLKAEIFIRTDHWAPKPMAEWFEMVHDARLEKAFRNKYWADNQRANTKNILILYNRITRPLINSDPDLADWYETTAKAVMRRSVWVPGPEHPVIQSAVAIMVRAEDEPVFQEGQKRTTQIWVAWCLLRGEPCIESSYLATLIIDRANKNPSLRTCFSHEFGALRKVKSTISDYSQYTRWLQMHGRCHIITMEELMARPAVVKKPSTAQKVTSKTKENSNNTTKNNQSKPQNTDYQRGTNKEKGAQKSFTNRDRSPEELMVSMAISGSQQAQQQGRAGEETQHAKNNQKPKQYKKKKPSNELEEESTMNLDDPAVRAHPDASKPVASNSSASNPSAEGAVMVSASDTATTLASTMTAAPVAPSDVNTTQSMTPAEVSSMLTVMMKFGNMMTQNNQTIDSQAVSSQAISAADLQNFSVKLYADLDRKTDAKLDENLAPILQAIKEMKSEMKQVLNAIQKIEDKQTAYEEAHATAMNDLRRDLQELKTKVEEKEKNHFSFAFSKDGKTADSITCAPRAPTLNTSPSIRRK</sequence>